<reference evidence="3" key="1">
    <citation type="journal article" date="2020" name="Nature">
        <title>Giant virus diversity and host interactions through global metagenomics.</title>
        <authorList>
            <person name="Schulz F."/>
            <person name="Roux S."/>
            <person name="Paez-Espino D."/>
            <person name="Jungbluth S."/>
            <person name="Walsh D.A."/>
            <person name="Denef V.J."/>
            <person name="McMahon K.D."/>
            <person name="Konstantinidis K.T."/>
            <person name="Eloe-Fadrosh E.A."/>
            <person name="Kyrpides N.C."/>
            <person name="Woyke T."/>
        </authorList>
    </citation>
    <scope>NUCLEOTIDE SEQUENCE</scope>
    <source>
        <strain evidence="3">GVMAG-M-3300001348-25</strain>
    </source>
</reference>
<protein>
    <recommendedName>
        <fullName evidence="4">DegT/DnrJ/EryC1/StrS aminotransferase family protein</fullName>
    </recommendedName>
</protein>
<dbReference type="GO" id="GO:0000271">
    <property type="term" value="P:polysaccharide biosynthetic process"/>
    <property type="evidence" value="ECO:0007669"/>
    <property type="project" value="TreeGrafter"/>
</dbReference>
<dbReference type="SUPFAM" id="SSF53383">
    <property type="entry name" value="PLP-dependent transferases"/>
    <property type="match status" value="1"/>
</dbReference>
<dbReference type="PIRSF" id="PIRSF000390">
    <property type="entry name" value="PLP_StrS"/>
    <property type="match status" value="1"/>
</dbReference>
<dbReference type="GO" id="GO:0008483">
    <property type="term" value="F:transaminase activity"/>
    <property type="evidence" value="ECO:0007669"/>
    <property type="project" value="TreeGrafter"/>
</dbReference>
<dbReference type="PANTHER" id="PTHR30244:SF36">
    <property type="entry name" value="3-OXO-GLUCOSE-6-PHOSPHATE:GLUTAMATE AMINOTRANSFERASE"/>
    <property type="match status" value="1"/>
</dbReference>
<dbReference type="PANTHER" id="PTHR30244">
    <property type="entry name" value="TRANSAMINASE"/>
    <property type="match status" value="1"/>
</dbReference>
<dbReference type="InterPro" id="IPR000653">
    <property type="entry name" value="DegT/StrS_aminotransferase"/>
</dbReference>
<dbReference type="Pfam" id="PF01041">
    <property type="entry name" value="DegT_DnrJ_EryC1"/>
    <property type="match status" value="1"/>
</dbReference>
<accession>A0A6C0EJG3</accession>
<evidence type="ECO:0000256" key="1">
    <source>
        <dbReference type="ARBA" id="ARBA00022898"/>
    </source>
</evidence>
<evidence type="ECO:0000256" key="2">
    <source>
        <dbReference type="ARBA" id="ARBA00037999"/>
    </source>
</evidence>
<dbReference type="GO" id="GO:0030170">
    <property type="term" value="F:pyridoxal phosphate binding"/>
    <property type="evidence" value="ECO:0007669"/>
    <property type="project" value="TreeGrafter"/>
</dbReference>
<dbReference type="AlphaFoldDB" id="A0A6C0EJG3"/>
<dbReference type="Gene3D" id="3.90.1150.10">
    <property type="entry name" value="Aspartate Aminotransferase, domain 1"/>
    <property type="match status" value="1"/>
</dbReference>
<dbReference type="EMBL" id="MN738857">
    <property type="protein sequence ID" value="QHT28439.1"/>
    <property type="molecule type" value="Genomic_DNA"/>
</dbReference>
<comment type="similarity">
    <text evidence="2">Belongs to the DegT/DnrJ/EryC1 family.</text>
</comment>
<sequence>MDIPLVDLKKNYETIKNEVNEAILQTISTCYFVNGTDVNKFESEFAKYTGSRYCQSCNSGTDALYLAFKSLNIGEGDEVIVQSNTFIASALAVSNVGAKPILVDNDDNFMIDCEEIKRKITAKTKALLVVHLYGLCPNMDEIMEIVKEHNLYLVEDCAQASGTYYKNQHVGTFGDLGCFSFYPGKNLGAYGDGGAVITNNEKYNDYIKGWKNWGCGKKKYFHETKGGNSRLDSIQASVLSVKLKYLETWNESRRNIANKYCELLQNIGDIELPNYHDFCKPSWHLFVIKTSKRDELLEYMKTNKVFCGIHYPIPIHKLEAYSEYNSMYLKNVENDSNKIISLPIFPELTLVEIESICGLIKTFYGDNKDI</sequence>
<organism evidence="3">
    <name type="scientific">viral metagenome</name>
    <dbReference type="NCBI Taxonomy" id="1070528"/>
    <lineage>
        <taxon>unclassified sequences</taxon>
        <taxon>metagenomes</taxon>
        <taxon>organismal metagenomes</taxon>
    </lineage>
</organism>
<dbReference type="CDD" id="cd00616">
    <property type="entry name" value="AHBA_syn"/>
    <property type="match status" value="1"/>
</dbReference>
<dbReference type="InterPro" id="IPR015421">
    <property type="entry name" value="PyrdxlP-dep_Trfase_major"/>
</dbReference>
<evidence type="ECO:0008006" key="4">
    <source>
        <dbReference type="Google" id="ProtNLM"/>
    </source>
</evidence>
<name>A0A6C0EJG3_9ZZZZ</name>
<dbReference type="Gene3D" id="3.40.640.10">
    <property type="entry name" value="Type I PLP-dependent aspartate aminotransferase-like (Major domain)"/>
    <property type="match status" value="1"/>
</dbReference>
<evidence type="ECO:0000313" key="3">
    <source>
        <dbReference type="EMBL" id="QHT28439.1"/>
    </source>
</evidence>
<dbReference type="InterPro" id="IPR015424">
    <property type="entry name" value="PyrdxlP-dep_Trfase"/>
</dbReference>
<keyword evidence="1" id="KW-0663">Pyridoxal phosphate</keyword>
<dbReference type="InterPro" id="IPR015422">
    <property type="entry name" value="PyrdxlP-dep_Trfase_small"/>
</dbReference>
<proteinExistence type="inferred from homology"/>